<evidence type="ECO:0000313" key="1">
    <source>
        <dbReference type="EMBL" id="VDN88267.1"/>
    </source>
</evidence>
<gene>
    <name evidence="1" type="ORF">BPAG_LOCUS7081</name>
</gene>
<dbReference type="AlphaFoldDB" id="A0A0N4TFX8"/>
<proteinExistence type="predicted"/>
<dbReference type="STRING" id="6280.A0A0N4TFX8"/>
<organism evidence="3">
    <name type="scientific">Brugia pahangi</name>
    <name type="common">Filarial nematode worm</name>
    <dbReference type="NCBI Taxonomy" id="6280"/>
    <lineage>
        <taxon>Eukaryota</taxon>
        <taxon>Metazoa</taxon>
        <taxon>Ecdysozoa</taxon>
        <taxon>Nematoda</taxon>
        <taxon>Chromadorea</taxon>
        <taxon>Rhabditida</taxon>
        <taxon>Spirurina</taxon>
        <taxon>Spiruromorpha</taxon>
        <taxon>Filarioidea</taxon>
        <taxon>Onchocercidae</taxon>
        <taxon>Brugia</taxon>
    </lineage>
</organism>
<keyword evidence="2" id="KW-1185">Reference proteome</keyword>
<protein>
    <submittedName>
        <fullName evidence="3">Secreted protein</fullName>
    </submittedName>
</protein>
<dbReference type="WBParaSite" id="BPAG_0000711601-mRNA-1">
    <property type="protein sequence ID" value="BPAG_0000711601-mRNA-1"/>
    <property type="gene ID" value="BPAG_0000711601"/>
</dbReference>
<accession>A0A0N4TFX8</accession>
<reference evidence="3" key="1">
    <citation type="submission" date="2017-02" db="UniProtKB">
        <authorList>
            <consortium name="WormBaseParasite"/>
        </authorList>
    </citation>
    <scope>IDENTIFICATION</scope>
</reference>
<dbReference type="Proteomes" id="UP000278627">
    <property type="component" value="Unassembled WGS sequence"/>
</dbReference>
<reference evidence="1 2" key="2">
    <citation type="submission" date="2018-11" db="EMBL/GenBank/DDBJ databases">
        <authorList>
            <consortium name="Pathogen Informatics"/>
        </authorList>
    </citation>
    <scope>NUCLEOTIDE SEQUENCE [LARGE SCALE GENOMIC DNA]</scope>
</reference>
<evidence type="ECO:0000313" key="3">
    <source>
        <dbReference type="WBParaSite" id="BPAG_0000711601-mRNA-1"/>
    </source>
</evidence>
<evidence type="ECO:0000313" key="2">
    <source>
        <dbReference type="Proteomes" id="UP000278627"/>
    </source>
</evidence>
<dbReference type="EMBL" id="UZAD01007449">
    <property type="protein sequence ID" value="VDN88267.1"/>
    <property type="molecule type" value="Genomic_DNA"/>
</dbReference>
<name>A0A0N4TFX8_BRUPA</name>
<sequence>MISFCTFEHLPVPVIVAVINSKNKTKHRCVTDGRTLHLLHVIMDLLIQPKSRGIRYEGYDNDFIQCVFEDSNVSGRNERYEFR</sequence>